<dbReference type="SUPFAM" id="SSF52402">
    <property type="entry name" value="Adenine nucleotide alpha hydrolases-like"/>
    <property type="match status" value="1"/>
</dbReference>
<dbReference type="Gene3D" id="3.40.50.620">
    <property type="entry name" value="HUPs"/>
    <property type="match status" value="1"/>
</dbReference>
<dbReference type="RefSeq" id="WP_083534199.1">
    <property type="nucleotide sequence ID" value="NZ_JAADZU010000099.1"/>
</dbReference>
<name>A0A7K3LUY1_9ACTN</name>
<keyword evidence="4" id="KW-1185">Reference proteome</keyword>
<dbReference type="EMBL" id="JAADZU010000099">
    <property type="protein sequence ID" value="NDK92100.1"/>
    <property type="molecule type" value="Genomic_DNA"/>
</dbReference>
<dbReference type="CDD" id="cd00293">
    <property type="entry name" value="USP-like"/>
    <property type="match status" value="1"/>
</dbReference>
<evidence type="ECO:0000313" key="4">
    <source>
        <dbReference type="Proteomes" id="UP000466307"/>
    </source>
</evidence>
<reference evidence="3 4" key="1">
    <citation type="submission" date="2020-01" db="EMBL/GenBank/DDBJ databases">
        <title>Investigation of new actinobacteria for the biodesulphurisation of diesel fuel.</title>
        <authorList>
            <person name="Athi Narayanan S.M."/>
        </authorList>
    </citation>
    <scope>NUCLEOTIDE SEQUENCE [LARGE SCALE GENOMIC DNA]</scope>
    <source>
        <strain evidence="3 4">213E</strain>
    </source>
</reference>
<feature type="domain" description="UspA" evidence="2">
    <location>
        <begin position="51"/>
        <end position="186"/>
    </location>
</feature>
<evidence type="ECO:0000259" key="2">
    <source>
        <dbReference type="Pfam" id="PF00582"/>
    </source>
</evidence>
<accession>A0A7K3LUY1</accession>
<dbReference type="Proteomes" id="UP000466307">
    <property type="component" value="Unassembled WGS sequence"/>
</dbReference>
<sequence length="198" mass="21287">MDNIFGRYTSDAGGAEPHDGDTREGDTRDGGPLRRRRPGPRPRITPQSCLVVGWDRHPDSLAAARFAAALAVPLRAHIHIVHIVDLDDEPIDPDAPDWEEQYRANVTAEAVTARALLDDVPASWTYHSGHGSPADLLAQVADRYGALMVVVGSPRSGLMGYLDSVLGQSVAHRLIGARRVPLLLVPADTQVGDGDVPE</sequence>
<gene>
    <name evidence="3" type="ORF">GYA93_21395</name>
</gene>
<dbReference type="InterPro" id="IPR014729">
    <property type="entry name" value="Rossmann-like_a/b/a_fold"/>
</dbReference>
<dbReference type="AlphaFoldDB" id="A0A7K3LUY1"/>
<organism evidence="3 4">
    <name type="scientific">Gordonia desulfuricans</name>
    <dbReference type="NCBI Taxonomy" id="89051"/>
    <lineage>
        <taxon>Bacteria</taxon>
        <taxon>Bacillati</taxon>
        <taxon>Actinomycetota</taxon>
        <taxon>Actinomycetes</taxon>
        <taxon>Mycobacteriales</taxon>
        <taxon>Gordoniaceae</taxon>
        <taxon>Gordonia</taxon>
    </lineage>
</organism>
<proteinExistence type="predicted"/>
<comment type="caution">
    <text evidence="3">The sequence shown here is derived from an EMBL/GenBank/DDBJ whole genome shotgun (WGS) entry which is preliminary data.</text>
</comment>
<evidence type="ECO:0000256" key="1">
    <source>
        <dbReference type="SAM" id="MobiDB-lite"/>
    </source>
</evidence>
<dbReference type="Pfam" id="PF00582">
    <property type="entry name" value="Usp"/>
    <property type="match status" value="1"/>
</dbReference>
<feature type="compositionally biased region" description="Basic and acidic residues" evidence="1">
    <location>
        <begin position="16"/>
        <end position="32"/>
    </location>
</feature>
<feature type="region of interest" description="Disordered" evidence="1">
    <location>
        <begin position="1"/>
        <end position="45"/>
    </location>
</feature>
<dbReference type="InterPro" id="IPR006016">
    <property type="entry name" value="UspA"/>
</dbReference>
<protein>
    <submittedName>
        <fullName evidence="3">Universal stress protein</fullName>
    </submittedName>
</protein>
<evidence type="ECO:0000313" key="3">
    <source>
        <dbReference type="EMBL" id="NDK92100.1"/>
    </source>
</evidence>